<geneLocation type="plasmid" evidence="1 2">
    <name>unnamed3</name>
</geneLocation>
<gene>
    <name evidence="1" type="ORF">HUG10_21230</name>
</gene>
<dbReference type="EMBL" id="CP058532">
    <property type="protein sequence ID" value="QLG30112.1"/>
    <property type="molecule type" value="Genomic_DNA"/>
</dbReference>
<reference evidence="1 2" key="1">
    <citation type="submission" date="2020-07" db="EMBL/GenBank/DDBJ databases">
        <title>Gai3-2, isolated from salt lake.</title>
        <authorList>
            <person name="Cui H."/>
            <person name="Shi X."/>
        </authorList>
    </citation>
    <scope>NUCLEOTIDE SEQUENCE [LARGE SCALE GENOMIC DNA]</scope>
    <source>
        <strain evidence="1 2">Gai3-2</strain>
        <plasmid evidence="1 2">unnamed3</plasmid>
    </source>
</reference>
<dbReference type="GeneID" id="56031413"/>
<keyword evidence="2" id="KW-1185">Reference proteome</keyword>
<dbReference type="KEGG" id="halg:HUG10_21230"/>
<protein>
    <submittedName>
        <fullName evidence="1">Uncharacterized protein</fullName>
    </submittedName>
</protein>
<dbReference type="AlphaFoldDB" id="A0A7D5GEX1"/>
<dbReference type="RefSeq" id="WP_179171686.1">
    <property type="nucleotide sequence ID" value="NZ_CP058532.1"/>
</dbReference>
<dbReference type="Proteomes" id="UP000509750">
    <property type="component" value="Plasmid unnamed3"/>
</dbReference>
<evidence type="ECO:0000313" key="2">
    <source>
        <dbReference type="Proteomes" id="UP000509750"/>
    </source>
</evidence>
<sequence length="98" mass="11422">MTRLVAQDVSREQAYDLHHAATLNSHPYSNWVKYESESLFRRLDWGDSGELKLEEPERSRAISIVEDKIAHENDQLHPNRVDAWEDLLDKLENAQVPP</sequence>
<accession>A0A7D5GEX1</accession>
<proteinExistence type="predicted"/>
<keyword evidence="1" id="KW-0614">Plasmid</keyword>
<name>A0A7D5GEX1_9EURY</name>
<organism evidence="1 2">
    <name type="scientific">Halorarum halophilum</name>
    <dbReference type="NCBI Taxonomy" id="2743090"/>
    <lineage>
        <taxon>Archaea</taxon>
        <taxon>Methanobacteriati</taxon>
        <taxon>Methanobacteriota</taxon>
        <taxon>Stenosarchaea group</taxon>
        <taxon>Halobacteria</taxon>
        <taxon>Halobacteriales</taxon>
        <taxon>Haloferacaceae</taxon>
        <taxon>Halorarum</taxon>
    </lineage>
</organism>
<evidence type="ECO:0000313" key="1">
    <source>
        <dbReference type="EMBL" id="QLG30112.1"/>
    </source>
</evidence>